<name>A0A3B5L6U8_9TELE</name>
<keyword evidence="2" id="KW-1185">Reference proteome</keyword>
<evidence type="ECO:0000313" key="1">
    <source>
        <dbReference type="Ensembl" id="ENSXCOP00000005501.1"/>
    </source>
</evidence>
<reference evidence="1" key="1">
    <citation type="submission" date="2025-08" db="UniProtKB">
        <authorList>
            <consortium name="Ensembl"/>
        </authorList>
    </citation>
    <scope>IDENTIFICATION</scope>
</reference>
<dbReference type="Ensembl" id="ENSXCOT00000005564.1">
    <property type="protein sequence ID" value="ENSXCOP00000005501.1"/>
    <property type="gene ID" value="ENSXCOG00000004284.1"/>
</dbReference>
<dbReference type="AlphaFoldDB" id="A0A3B5L6U8"/>
<evidence type="ECO:0000313" key="2">
    <source>
        <dbReference type="Proteomes" id="UP000261380"/>
    </source>
</evidence>
<protein>
    <submittedName>
        <fullName evidence="1">EF-hand domain (C-terminal) containing 1</fullName>
    </submittedName>
</protein>
<proteinExistence type="predicted"/>
<dbReference type="Proteomes" id="UP000261380">
    <property type="component" value="Unplaced"/>
</dbReference>
<organism evidence="1 2">
    <name type="scientific">Xiphophorus couchianus</name>
    <name type="common">Monterrey platyfish</name>
    <dbReference type="NCBI Taxonomy" id="32473"/>
    <lineage>
        <taxon>Eukaryota</taxon>
        <taxon>Metazoa</taxon>
        <taxon>Chordata</taxon>
        <taxon>Craniata</taxon>
        <taxon>Vertebrata</taxon>
        <taxon>Euteleostomi</taxon>
        <taxon>Actinopterygii</taxon>
        <taxon>Neopterygii</taxon>
        <taxon>Teleostei</taxon>
        <taxon>Neoteleostei</taxon>
        <taxon>Acanthomorphata</taxon>
        <taxon>Ovalentaria</taxon>
        <taxon>Atherinomorphae</taxon>
        <taxon>Cyprinodontiformes</taxon>
        <taxon>Poeciliidae</taxon>
        <taxon>Poeciliinae</taxon>
        <taxon>Xiphophorus</taxon>
    </lineage>
</organism>
<dbReference type="GeneTree" id="ENSGT00530000063528"/>
<sequence length="107" mass="12320">MSAEWNNGLPFIPGYTFRDLSKTAFHRSQTLGYKNGFILPRRPSVVIGKEVLASEPLTHHDIDKLCFEAPCTVYDKPQYEEFIPAHVALDKKRTIAEHFAWFDNPQL</sequence>
<accession>A0A3B5L6U8</accession>
<reference evidence="1" key="2">
    <citation type="submission" date="2025-09" db="UniProtKB">
        <authorList>
            <consortium name="Ensembl"/>
        </authorList>
    </citation>
    <scope>IDENTIFICATION</scope>
</reference>